<dbReference type="Pfam" id="PF11736">
    <property type="entry name" value="DUF3299"/>
    <property type="match status" value="1"/>
</dbReference>
<name>A0A7Y9IQE8_9BURK</name>
<evidence type="ECO:0000313" key="2">
    <source>
        <dbReference type="EMBL" id="NYE81078.1"/>
    </source>
</evidence>
<feature type="signal peptide" evidence="1">
    <location>
        <begin position="1"/>
        <end position="30"/>
    </location>
</feature>
<feature type="chain" id="PRO_5031503964" description="DUF3299 domain-containing protein" evidence="1">
    <location>
        <begin position="31"/>
        <end position="181"/>
    </location>
</feature>
<reference evidence="2 3" key="1">
    <citation type="submission" date="2020-07" db="EMBL/GenBank/DDBJ databases">
        <title>Genomic Encyclopedia of Type Strains, Phase IV (KMG-V): Genome sequencing to study the core and pangenomes of soil and plant-associated prokaryotes.</title>
        <authorList>
            <person name="Whitman W."/>
        </authorList>
    </citation>
    <scope>NUCLEOTIDE SEQUENCE [LARGE SCALE GENOMIC DNA]</scope>
    <source>
        <strain evidence="2 3">SAS40</strain>
    </source>
</reference>
<comment type="caution">
    <text evidence="2">The sequence shown here is derived from an EMBL/GenBank/DDBJ whole genome shotgun (WGS) entry which is preliminary data.</text>
</comment>
<dbReference type="InterPro" id="IPR021727">
    <property type="entry name" value="DUF3299"/>
</dbReference>
<sequence length="181" mass="19756">MIHDLPACLARWIAPVVVALASTLPVLAHAHEHAPEVVNPHGDHQHDTRELSAADFRNPPANLVLWGTLAKTYVARKNGGVFTATFPPAVRSLDGKRVTLVGFVTQVRDRQPNRQFLVSATPILCTHCTHPDPAAIVEVNTKRPFAGSNEPVRVRGTLQLVTDAPNALVYRLNDSDVVTKF</sequence>
<protein>
    <recommendedName>
        <fullName evidence="4">DUF3299 domain-containing protein</fullName>
    </recommendedName>
</protein>
<dbReference type="AlphaFoldDB" id="A0A7Y9IQE8"/>
<dbReference type="Proteomes" id="UP000542125">
    <property type="component" value="Unassembled WGS sequence"/>
</dbReference>
<evidence type="ECO:0000313" key="3">
    <source>
        <dbReference type="Proteomes" id="UP000542125"/>
    </source>
</evidence>
<dbReference type="EMBL" id="JACBYR010000001">
    <property type="protein sequence ID" value="NYE81078.1"/>
    <property type="molecule type" value="Genomic_DNA"/>
</dbReference>
<evidence type="ECO:0000256" key="1">
    <source>
        <dbReference type="SAM" id="SignalP"/>
    </source>
</evidence>
<dbReference type="Gene3D" id="2.40.50.870">
    <property type="entry name" value="Protein of unknown function (DUF3299)"/>
    <property type="match status" value="1"/>
</dbReference>
<keyword evidence="3" id="KW-1185">Reference proteome</keyword>
<dbReference type="RefSeq" id="WP_179582744.1">
    <property type="nucleotide sequence ID" value="NZ_JACBYR010000001.1"/>
</dbReference>
<accession>A0A7Y9IQE8</accession>
<gene>
    <name evidence="2" type="ORF">FHW18_000349</name>
</gene>
<proteinExistence type="predicted"/>
<organism evidence="2 3">
    <name type="scientific">Pigmentiphaga litoralis</name>
    <dbReference type="NCBI Taxonomy" id="516702"/>
    <lineage>
        <taxon>Bacteria</taxon>
        <taxon>Pseudomonadati</taxon>
        <taxon>Pseudomonadota</taxon>
        <taxon>Betaproteobacteria</taxon>
        <taxon>Burkholderiales</taxon>
        <taxon>Alcaligenaceae</taxon>
        <taxon>Pigmentiphaga</taxon>
    </lineage>
</organism>
<keyword evidence="1" id="KW-0732">Signal</keyword>
<evidence type="ECO:0008006" key="4">
    <source>
        <dbReference type="Google" id="ProtNLM"/>
    </source>
</evidence>